<dbReference type="CDD" id="cd16147">
    <property type="entry name" value="G6S"/>
    <property type="match status" value="1"/>
</dbReference>
<dbReference type="PANTHER" id="PTHR43108">
    <property type="entry name" value="N-ACETYLGLUCOSAMINE-6-SULFATASE FAMILY MEMBER"/>
    <property type="match status" value="1"/>
</dbReference>
<dbReference type="OrthoDB" id="103349at2759"/>
<protein>
    <submittedName>
        <fullName evidence="4">Arylsulfatase</fullName>
    </submittedName>
</protein>
<organism evidence="4 5">
    <name type="scientific">Mycena sanguinolenta</name>
    <dbReference type="NCBI Taxonomy" id="230812"/>
    <lineage>
        <taxon>Eukaryota</taxon>
        <taxon>Fungi</taxon>
        <taxon>Dikarya</taxon>
        <taxon>Basidiomycota</taxon>
        <taxon>Agaricomycotina</taxon>
        <taxon>Agaricomycetes</taxon>
        <taxon>Agaricomycetidae</taxon>
        <taxon>Agaricales</taxon>
        <taxon>Marasmiineae</taxon>
        <taxon>Mycenaceae</taxon>
        <taxon>Mycena</taxon>
    </lineage>
</organism>
<gene>
    <name evidence="4" type="ORF">MSAN_00147700</name>
</gene>
<dbReference type="EMBL" id="JACAZH010000001">
    <property type="protein sequence ID" value="KAF7377274.1"/>
    <property type="molecule type" value="Genomic_DNA"/>
</dbReference>
<accession>A0A8H7DJ36</accession>
<feature type="modified residue" description="3-oxoalanine (Cys)" evidence="2">
    <location>
        <position position="157"/>
    </location>
</feature>
<dbReference type="PANTHER" id="PTHR43108:SF8">
    <property type="entry name" value="SD21168P"/>
    <property type="match status" value="1"/>
</dbReference>
<dbReference type="InterPro" id="IPR000917">
    <property type="entry name" value="Sulfatase_N"/>
</dbReference>
<reference evidence="4" key="1">
    <citation type="submission" date="2020-05" db="EMBL/GenBank/DDBJ databases">
        <title>Mycena genomes resolve the evolution of fungal bioluminescence.</title>
        <authorList>
            <person name="Tsai I.J."/>
        </authorList>
    </citation>
    <scope>NUCLEOTIDE SEQUENCE</scope>
    <source>
        <strain evidence="4">160909Yilan</strain>
    </source>
</reference>
<comment type="PTM">
    <text evidence="2">The conversion to 3-oxoalanine (also known as C-formylglycine, FGly), of a serine or cysteine residue in prokaryotes and of a cysteine residue in eukaryotes, is critical for catalytic activity.</text>
</comment>
<comment type="caution">
    <text evidence="4">The sequence shown here is derived from an EMBL/GenBank/DDBJ whole genome shotgun (WGS) entry which is preliminary data.</text>
</comment>
<dbReference type="InterPro" id="IPR012083">
    <property type="entry name" value="Arylsulfatase"/>
</dbReference>
<dbReference type="AlphaFoldDB" id="A0A8H7DJ36"/>
<feature type="domain" description="Sulfatase N-terminal" evidence="3">
    <location>
        <begin position="113"/>
        <end position="464"/>
    </location>
</feature>
<comment type="similarity">
    <text evidence="1">Belongs to the sulfatase family.</text>
</comment>
<dbReference type="SUPFAM" id="SSF53649">
    <property type="entry name" value="Alkaline phosphatase-like"/>
    <property type="match status" value="1"/>
</dbReference>
<sequence>MTPVDGAQSEQDPWEAIQVAMIGKHSNRNLPVLTDLGPPRRAYNVLNELCIEIRWNYHSFLFSYCLNHMKPLAAFSSIATIFTGSFFLADNVQQPVVALAAPPGPQTDNSSKPNFVFIMSDDQDYEMDSLNYMPLLKKYIADEGTRFERHYATTAQCCPSRTSLWTGKTTHNTNVTDVRPPYGAWVKFVAQGFNENYFPIWFTNNGYNAYYTGKFQNGQSRSNYGKDDAHALMKGWTSVDVLLEPYTYNYNQPGMKRDKADFKLHNNYTTDLISAKGIDYINDAHKAGKPFFVGIAPIAPHVQTWSGNATPTPPERLPISAPRHSHMFPNITVPPTKNFNPNKTSGGGWVQKLPKMDLHDLATANLFYRRRLQALQAVDELVEAVVKRLDALELLDNTYVIYTTDNGYHIGQHRIPPGKGCAYETDVHIPFVVRGPGVDRGVSRTDVVTNHVDVAPTLLTLAGIPLAGHGFDGTPMPIGGAGEAAHVAHEHVGIEFWGEPAFEGAARDLDRSRFKNNTYKALRVMGNGEDAFNLGYIVWCDGDHELYDMTVDPYQMDNLLPASGSTTITIGGGVAVKKCDGGACVKPWSTLHPNGDVATLADAMRTEFDDYYDRLAKMKYDACHPYYNAAAEGPVPKPFNSSNDLFARWTESYLLDINY</sequence>
<dbReference type="GO" id="GO:0005539">
    <property type="term" value="F:glycosaminoglycan binding"/>
    <property type="evidence" value="ECO:0007669"/>
    <property type="project" value="TreeGrafter"/>
</dbReference>
<evidence type="ECO:0000256" key="2">
    <source>
        <dbReference type="PIRSR" id="PIRSR000972-50"/>
    </source>
</evidence>
<dbReference type="InterPro" id="IPR017850">
    <property type="entry name" value="Alkaline_phosphatase_core_sf"/>
</dbReference>
<name>A0A8H7DJ36_9AGAR</name>
<evidence type="ECO:0000256" key="1">
    <source>
        <dbReference type="ARBA" id="ARBA00008779"/>
    </source>
</evidence>
<dbReference type="Gene3D" id="3.40.720.10">
    <property type="entry name" value="Alkaline Phosphatase, subunit A"/>
    <property type="match status" value="1"/>
</dbReference>
<dbReference type="Proteomes" id="UP000623467">
    <property type="component" value="Unassembled WGS sequence"/>
</dbReference>
<keyword evidence="5" id="KW-1185">Reference proteome</keyword>
<proteinExistence type="inferred from homology"/>
<dbReference type="Pfam" id="PF00884">
    <property type="entry name" value="Sulfatase"/>
    <property type="match status" value="1"/>
</dbReference>
<evidence type="ECO:0000259" key="3">
    <source>
        <dbReference type="Pfam" id="PF00884"/>
    </source>
</evidence>
<dbReference type="GO" id="GO:0008449">
    <property type="term" value="F:N-acetylglucosamine-6-sulfatase activity"/>
    <property type="evidence" value="ECO:0007669"/>
    <property type="project" value="TreeGrafter"/>
</dbReference>
<dbReference type="GO" id="GO:0018958">
    <property type="term" value="P:phenol-containing compound metabolic process"/>
    <property type="evidence" value="ECO:0007669"/>
    <property type="project" value="InterPro"/>
</dbReference>
<dbReference type="GO" id="GO:0004065">
    <property type="term" value="F:arylsulfatase activity"/>
    <property type="evidence" value="ECO:0007669"/>
    <property type="project" value="InterPro"/>
</dbReference>
<dbReference type="PIRSF" id="PIRSF000972">
    <property type="entry name" value="Arylsulf_plant"/>
    <property type="match status" value="1"/>
</dbReference>
<evidence type="ECO:0000313" key="5">
    <source>
        <dbReference type="Proteomes" id="UP000623467"/>
    </source>
</evidence>
<evidence type="ECO:0000313" key="4">
    <source>
        <dbReference type="EMBL" id="KAF7377274.1"/>
    </source>
</evidence>